<proteinExistence type="predicted"/>
<name>A0A0E9WFE3_ANGAN</name>
<dbReference type="AlphaFoldDB" id="A0A0E9WFE3"/>
<reference evidence="1" key="1">
    <citation type="submission" date="2014-11" db="EMBL/GenBank/DDBJ databases">
        <authorList>
            <person name="Amaro Gonzalez C."/>
        </authorList>
    </citation>
    <scope>NUCLEOTIDE SEQUENCE</scope>
</reference>
<protein>
    <submittedName>
        <fullName evidence="1">Uncharacterized protein</fullName>
    </submittedName>
</protein>
<reference evidence="1" key="2">
    <citation type="journal article" date="2015" name="Fish Shellfish Immunol.">
        <title>Early steps in the European eel (Anguilla anguilla)-Vibrio vulnificus interaction in the gills: Role of the RtxA13 toxin.</title>
        <authorList>
            <person name="Callol A."/>
            <person name="Pajuelo D."/>
            <person name="Ebbesson L."/>
            <person name="Teles M."/>
            <person name="MacKenzie S."/>
            <person name="Amaro C."/>
        </authorList>
    </citation>
    <scope>NUCLEOTIDE SEQUENCE</scope>
</reference>
<accession>A0A0E9WFE3</accession>
<organism evidence="1">
    <name type="scientific">Anguilla anguilla</name>
    <name type="common">European freshwater eel</name>
    <name type="synonym">Muraena anguilla</name>
    <dbReference type="NCBI Taxonomy" id="7936"/>
    <lineage>
        <taxon>Eukaryota</taxon>
        <taxon>Metazoa</taxon>
        <taxon>Chordata</taxon>
        <taxon>Craniata</taxon>
        <taxon>Vertebrata</taxon>
        <taxon>Euteleostomi</taxon>
        <taxon>Actinopterygii</taxon>
        <taxon>Neopterygii</taxon>
        <taxon>Teleostei</taxon>
        <taxon>Anguilliformes</taxon>
        <taxon>Anguillidae</taxon>
        <taxon>Anguilla</taxon>
    </lineage>
</organism>
<dbReference type="EMBL" id="GBXM01020364">
    <property type="protein sequence ID" value="JAH88213.1"/>
    <property type="molecule type" value="Transcribed_RNA"/>
</dbReference>
<sequence length="27" mass="2953">MLMQLQLISEQMAGEAGNQIFGLMANL</sequence>
<evidence type="ECO:0000313" key="1">
    <source>
        <dbReference type="EMBL" id="JAH88213.1"/>
    </source>
</evidence>